<dbReference type="PROSITE" id="PS50106">
    <property type="entry name" value="PDZ"/>
    <property type="match status" value="1"/>
</dbReference>
<feature type="region of interest" description="Disordered" evidence="1">
    <location>
        <begin position="891"/>
        <end position="914"/>
    </location>
</feature>
<organism evidence="4 5">
    <name type="scientific">Dreissena polymorpha</name>
    <name type="common">Zebra mussel</name>
    <name type="synonym">Mytilus polymorpha</name>
    <dbReference type="NCBI Taxonomy" id="45954"/>
    <lineage>
        <taxon>Eukaryota</taxon>
        <taxon>Metazoa</taxon>
        <taxon>Spiralia</taxon>
        <taxon>Lophotrochozoa</taxon>
        <taxon>Mollusca</taxon>
        <taxon>Bivalvia</taxon>
        <taxon>Autobranchia</taxon>
        <taxon>Heteroconchia</taxon>
        <taxon>Euheterodonta</taxon>
        <taxon>Imparidentia</taxon>
        <taxon>Neoheterodontei</taxon>
        <taxon>Myida</taxon>
        <taxon>Dreissenoidea</taxon>
        <taxon>Dreissenidae</taxon>
        <taxon>Dreissena</taxon>
    </lineage>
</organism>
<feature type="domain" description="PDZ" evidence="3">
    <location>
        <begin position="13"/>
        <end position="100"/>
    </location>
</feature>
<dbReference type="Gene3D" id="1.10.533.10">
    <property type="entry name" value="Death Domain, Fas"/>
    <property type="match status" value="1"/>
</dbReference>
<dbReference type="SMART" id="SM00228">
    <property type="entry name" value="PDZ"/>
    <property type="match status" value="1"/>
</dbReference>
<evidence type="ECO:0000313" key="4">
    <source>
        <dbReference type="EMBL" id="KAH3816354.1"/>
    </source>
</evidence>
<dbReference type="InterPro" id="IPR001478">
    <property type="entry name" value="PDZ"/>
</dbReference>
<feature type="region of interest" description="Disordered" evidence="1">
    <location>
        <begin position="102"/>
        <end position="135"/>
    </location>
</feature>
<dbReference type="InterPro" id="IPR000488">
    <property type="entry name" value="Death_dom"/>
</dbReference>
<feature type="non-terminal residue" evidence="4">
    <location>
        <position position="1020"/>
    </location>
</feature>
<dbReference type="Pfam" id="PF00531">
    <property type="entry name" value="Death"/>
    <property type="match status" value="1"/>
</dbReference>
<dbReference type="SUPFAM" id="SSF47986">
    <property type="entry name" value="DEATH domain"/>
    <property type="match status" value="1"/>
</dbReference>
<dbReference type="InterPro" id="IPR041489">
    <property type="entry name" value="PDZ_6"/>
</dbReference>
<comment type="caution">
    <text evidence="4">The sequence shown here is derived from an EMBL/GenBank/DDBJ whole genome shotgun (WGS) entry which is preliminary data.</text>
</comment>
<reference evidence="4" key="2">
    <citation type="submission" date="2020-11" db="EMBL/GenBank/DDBJ databases">
        <authorList>
            <person name="McCartney M.A."/>
            <person name="Auch B."/>
            <person name="Kono T."/>
            <person name="Mallez S."/>
            <person name="Becker A."/>
            <person name="Gohl D.M."/>
            <person name="Silverstein K.A.T."/>
            <person name="Koren S."/>
            <person name="Bechman K.B."/>
            <person name="Herman A."/>
            <person name="Abrahante J.E."/>
            <person name="Garbe J."/>
        </authorList>
    </citation>
    <scope>NUCLEOTIDE SEQUENCE</scope>
    <source>
        <strain evidence="4">Duluth1</strain>
        <tissue evidence="4">Whole animal</tissue>
    </source>
</reference>
<feature type="domain" description="Death" evidence="2">
    <location>
        <begin position="791"/>
        <end position="855"/>
    </location>
</feature>
<gene>
    <name evidence="4" type="ORF">DPMN_117870</name>
</gene>
<proteinExistence type="predicted"/>
<dbReference type="EMBL" id="JAIWYP010000005">
    <property type="protein sequence ID" value="KAH3816354.1"/>
    <property type="molecule type" value="Genomic_DNA"/>
</dbReference>
<sequence>SPHLAIWDVNTHVVEINRGGAPAFGFQYKVKLGKNNDASVEVYTLVKEVDVSGPAKGKLRVGDWIRSVNGTPIQRPEEPFSLISTGSSQGTLRLVIQRPEGLSQQPKNLPTHRSDNYSHVASSASQPPSPAVRDQDPLLPGIIEPDRPVMKMVTPQNIYFNDVVQSPGDTSSSHPPFPRTVKFPKVRVFLCGTEAEKCASMILGNSEVQCESRESGYSYVEFSMTTDCFGNVVVSKVCSNLYSANGHHSTCHSNGVQCKSCGFDLKTGNMINVEMHVITDDRLFHHCSNYLFTKSSMFILTFDGGKLLETPQMEFSRIQNLAHTVRCYSGEECPLIMFGFLNSSPKKNQTFRDEVQALFYTSHYNTQIEQFNVLGPELISSHCNPANGDKLSECRDVQLLLWKSVTETVQRQHVLQPTLLVVDHLFSVRSEVFMTEERLMILIKTKLPDYQLDVHQGVLIELNQYGEIIIGKATPFFLARSYSVDQHVILNPRVLLTHLHHVTTVITGDKITWSRVHSTGLILQSELSSILKSQVGESQVGVITQFLECVGMLFRKPRNSVNKTGQQDYYIPYFVQVPSCTEFPASGKKDLELYLYFSDHQSTQTLFQLAVMLALASDTSESLSISETNSCSVVHMGIHVTLFHHKLEDKIKFIFRREDKSMKVKPGDLYNWLHSSVSKLEVDHNFVIGPLCPLGPDCQNSPSPGCHIIDLQGCKPEYCGDERVDTRKAVRQWKQDLDSLIESTFNSKTSPRSKPDITTTTVTSAANQSVLGLRWPLFFKIVQLLKINQGWQTLAGEMGYTSEEVAILSCNTKQDPPQELLQDWSRNPANTVQKLVSLLSEIDRKDIIQEIRDFLGEEFNFQQDSLTLGYSSSSLNDAPRTKSGVRNNQVSFEQTGSGDCRVSPHLGKSNQTPLPRVVKVDSTEMLHFNIPVDPLINCGGDWNQGREANENEESELVGSVGEAELSFKGTRLLSNLSGSSEEGAGALRNVGATDVLNERTITPVETTQRCEAHSQKKAAE</sequence>
<keyword evidence="5" id="KW-1185">Reference proteome</keyword>
<dbReference type="InterPro" id="IPR036034">
    <property type="entry name" value="PDZ_sf"/>
</dbReference>
<evidence type="ECO:0000313" key="5">
    <source>
        <dbReference type="Proteomes" id="UP000828390"/>
    </source>
</evidence>
<dbReference type="PROSITE" id="PS50017">
    <property type="entry name" value="DEATH_DOMAIN"/>
    <property type="match status" value="1"/>
</dbReference>
<protein>
    <recommendedName>
        <fullName evidence="6">PDZ domain-containing protein</fullName>
    </recommendedName>
</protein>
<evidence type="ECO:0000259" key="3">
    <source>
        <dbReference type="PROSITE" id="PS50106"/>
    </source>
</evidence>
<dbReference type="Gene3D" id="2.30.42.10">
    <property type="match status" value="1"/>
</dbReference>
<dbReference type="GO" id="GO:0007165">
    <property type="term" value="P:signal transduction"/>
    <property type="evidence" value="ECO:0007669"/>
    <property type="project" value="InterPro"/>
</dbReference>
<evidence type="ECO:0008006" key="6">
    <source>
        <dbReference type="Google" id="ProtNLM"/>
    </source>
</evidence>
<name>A0A9D4GFQ6_DREPO</name>
<dbReference type="InterPro" id="IPR011029">
    <property type="entry name" value="DEATH-like_dom_sf"/>
</dbReference>
<reference evidence="4" key="1">
    <citation type="journal article" date="2019" name="bioRxiv">
        <title>The Genome of the Zebra Mussel, Dreissena polymorpha: A Resource for Invasive Species Research.</title>
        <authorList>
            <person name="McCartney M.A."/>
            <person name="Auch B."/>
            <person name="Kono T."/>
            <person name="Mallez S."/>
            <person name="Zhang Y."/>
            <person name="Obille A."/>
            <person name="Becker A."/>
            <person name="Abrahante J.E."/>
            <person name="Garbe J."/>
            <person name="Badalamenti J.P."/>
            <person name="Herman A."/>
            <person name="Mangelson H."/>
            <person name="Liachko I."/>
            <person name="Sullivan S."/>
            <person name="Sone E.D."/>
            <person name="Koren S."/>
            <person name="Silverstein K.A.T."/>
            <person name="Beckman K.B."/>
            <person name="Gohl D.M."/>
        </authorList>
    </citation>
    <scope>NUCLEOTIDE SEQUENCE</scope>
    <source>
        <strain evidence="4">Duluth1</strain>
        <tissue evidence="4">Whole animal</tissue>
    </source>
</reference>
<dbReference type="Pfam" id="PF17820">
    <property type="entry name" value="PDZ_6"/>
    <property type="match status" value="1"/>
</dbReference>
<dbReference type="AlphaFoldDB" id="A0A9D4GFQ6"/>
<accession>A0A9D4GFQ6</accession>
<dbReference type="CDD" id="cd00136">
    <property type="entry name" value="PDZ_canonical"/>
    <property type="match status" value="1"/>
</dbReference>
<evidence type="ECO:0000256" key="1">
    <source>
        <dbReference type="SAM" id="MobiDB-lite"/>
    </source>
</evidence>
<dbReference type="SUPFAM" id="SSF50156">
    <property type="entry name" value="PDZ domain-like"/>
    <property type="match status" value="1"/>
</dbReference>
<evidence type="ECO:0000259" key="2">
    <source>
        <dbReference type="PROSITE" id="PS50017"/>
    </source>
</evidence>
<dbReference type="Proteomes" id="UP000828390">
    <property type="component" value="Unassembled WGS sequence"/>
</dbReference>